<dbReference type="PANTHER" id="PTHR37520:SF1">
    <property type="entry name" value="INTRON-ENCODED DNA ENDONUCLEASE AI2A-RELATED"/>
    <property type="match status" value="1"/>
</dbReference>
<keyword evidence="2" id="KW-0540">Nuclease</keyword>
<dbReference type="SUPFAM" id="SSF55608">
    <property type="entry name" value="Homing endonucleases"/>
    <property type="match status" value="2"/>
</dbReference>
<dbReference type="Pfam" id="PF00961">
    <property type="entry name" value="LAGLIDADG_1"/>
    <property type="match status" value="1"/>
</dbReference>
<gene>
    <name evidence="2" type="primary">orf304</name>
</gene>
<reference evidence="2" key="1">
    <citation type="journal article" date="2016" name="Genome Biol. Evol.">
        <title>Mitochondrion-to-Chloroplast DNA Transfers and Intragenomic Proliferation of Chloroplast Group II Introns in Gloeotilopsis Green Algae (Ulotrichales, Ulvophyceae).</title>
        <authorList>
            <person name="Turmel M."/>
            <person name="Otis C."/>
            <person name="Lemieux C."/>
        </authorList>
    </citation>
    <scope>NUCLEOTIDE SEQUENCE</scope>
</reference>
<evidence type="ECO:0000259" key="1">
    <source>
        <dbReference type="Pfam" id="PF00961"/>
    </source>
</evidence>
<dbReference type="InterPro" id="IPR004860">
    <property type="entry name" value="LAGLIDADG_dom"/>
</dbReference>
<sequence>MNTQVLCFPFLAGLFDGDGSIRVYKSTGEYVVTMHQEDLALLEQLKNQFEGAIRKVANKKAIRWILNLKNAKNGRQTLIELTQGLNGHICNSVRIEQFKQLCQAFGFPFKAPEKLTNQNGYIAGLFCSDGTIFMNARPSAAAKKLKLAEKETALKAATPTLTSSFVEVQNGEALKEKSIQRVLKGVAPVIEVRIANQFLINVENLPASLGFGVCYFNKKGKNPRGHFTFHVKSEKDILKFNTYMQKYKNASVKYHRLCLVETFYKLRKEGAHLANACQFQKNQWENLIRQWYNPSFACKQSQKC</sequence>
<organism evidence="2">
    <name type="scientific">Rhexinema sarcinoideum</name>
    <dbReference type="NCBI Taxonomy" id="43261"/>
    <lineage>
        <taxon>Eukaryota</taxon>
        <taxon>Viridiplantae</taxon>
        <taxon>Chlorophyta</taxon>
        <taxon>core chlorophytes</taxon>
        <taxon>Ulvophyceae</taxon>
        <taxon>OUU clade</taxon>
        <taxon>Ulotrichales</taxon>
        <taxon>Helicodictyaceae</taxon>
        <taxon>Rhexinema</taxon>
    </lineage>
</organism>
<dbReference type="Gene3D" id="3.10.28.10">
    <property type="entry name" value="Homing endonucleases"/>
    <property type="match status" value="2"/>
</dbReference>
<name>A0A1B2RYW0_9CHLO</name>
<dbReference type="PANTHER" id="PTHR37520">
    <property type="entry name" value="INTRON-ENCODED DNA ENDONUCLEASE AI2A-RELATED"/>
    <property type="match status" value="1"/>
</dbReference>
<proteinExistence type="predicted"/>
<keyword evidence="2" id="KW-0255">Endonuclease</keyword>
<accession>A0A1B2RYW0</accession>
<dbReference type="EMBL" id="KX306822">
    <property type="protein sequence ID" value="AOC61522.1"/>
    <property type="molecule type" value="Genomic_DNA"/>
</dbReference>
<protein>
    <submittedName>
        <fullName evidence="2">Putative LAGLIDADG homing endonuclease</fullName>
    </submittedName>
</protein>
<dbReference type="GO" id="GO:0004519">
    <property type="term" value="F:endonuclease activity"/>
    <property type="evidence" value="ECO:0007669"/>
    <property type="project" value="UniProtKB-KW"/>
</dbReference>
<evidence type="ECO:0000313" key="2">
    <source>
        <dbReference type="EMBL" id="AOC61522.1"/>
    </source>
</evidence>
<keyword evidence="2" id="KW-0378">Hydrolase</keyword>
<dbReference type="InterPro" id="IPR027434">
    <property type="entry name" value="Homing_endonucl"/>
</dbReference>
<dbReference type="AlphaFoldDB" id="A0A1B2RYW0"/>
<keyword evidence="2" id="KW-0496">Mitochondrion</keyword>
<geneLocation type="mitochondrion" evidence="2"/>
<feature type="domain" description="Homing endonuclease LAGLIDADG" evidence="1">
    <location>
        <begin position="11"/>
        <end position="86"/>
    </location>
</feature>